<dbReference type="OrthoDB" id="336698at2"/>
<comment type="caution">
    <text evidence="3">The sequence shown here is derived from an EMBL/GenBank/DDBJ whole genome shotgun (WGS) entry which is preliminary data.</text>
</comment>
<dbReference type="EMBL" id="NEVP01000006">
    <property type="protein sequence ID" value="OZI52063.1"/>
    <property type="molecule type" value="Genomic_DNA"/>
</dbReference>
<dbReference type="AlphaFoldDB" id="A0A261TTV3"/>
<dbReference type="InterPro" id="IPR041173">
    <property type="entry name" value="LodA_C"/>
</dbReference>
<dbReference type="RefSeq" id="WP_094800020.1">
    <property type="nucleotide sequence ID" value="NZ_NEVP01000006.1"/>
</dbReference>
<dbReference type="InterPro" id="IPR033798">
    <property type="entry name" value="LodA-like"/>
</dbReference>
<reference evidence="3 4" key="1">
    <citation type="submission" date="2017-05" db="EMBL/GenBank/DDBJ databases">
        <title>Complete and WGS of Bordetella genogroups.</title>
        <authorList>
            <person name="Spilker T."/>
            <person name="LiPuma J."/>
        </authorList>
    </citation>
    <scope>NUCLEOTIDE SEQUENCE [LARGE SCALE GENOMIC DNA]</scope>
    <source>
        <strain evidence="3 4">AU10456</strain>
    </source>
</reference>
<feature type="domain" description="L-lysine epsilon oxidase C-terminal" evidence="2">
    <location>
        <begin position="374"/>
        <end position="525"/>
    </location>
</feature>
<name>A0A261TTV3_9BORD</name>
<gene>
    <name evidence="3" type="ORF">CAL25_11220</name>
</gene>
<dbReference type="CDD" id="cd14731">
    <property type="entry name" value="LodA_like_1"/>
    <property type="match status" value="1"/>
</dbReference>
<evidence type="ECO:0000313" key="3">
    <source>
        <dbReference type="EMBL" id="OZI52063.1"/>
    </source>
</evidence>
<dbReference type="Pfam" id="PF18417">
    <property type="entry name" value="LodA_C"/>
    <property type="match status" value="1"/>
</dbReference>
<feature type="domain" description="L-Lysine epsilon oxidase N-terminal" evidence="1">
    <location>
        <begin position="25"/>
        <end position="245"/>
    </location>
</feature>
<dbReference type="Pfam" id="PF17990">
    <property type="entry name" value="LodA_N"/>
    <property type="match status" value="1"/>
</dbReference>
<dbReference type="Proteomes" id="UP000216913">
    <property type="component" value="Unassembled WGS sequence"/>
</dbReference>
<evidence type="ECO:0000313" key="4">
    <source>
        <dbReference type="Proteomes" id="UP000216913"/>
    </source>
</evidence>
<evidence type="ECO:0000259" key="1">
    <source>
        <dbReference type="Pfam" id="PF17990"/>
    </source>
</evidence>
<proteinExistence type="predicted"/>
<sequence length="654" mass="72300">MQDQNQTLAPTSPAILDSVVRAAIHPAIGIARLGNSREPDGYFIGPEVDDPPPSEAGTLRDDAGAIKRQAARFRIYGYNAAGEVVAELTGQNASIEWQVHLANRKAQWYSFVLALDVPQARDLQVPLRNPDVIGDARKALAIDPGPRTISGFEQQGEAHHFDSGTFLGVPVPLGELRTDQAGRLLVLGGFGNSGSPRHTPIFDPANPQTFANAPGWHDDTADGPVRAKVFIGGRCIEAESAWVVCAQPNFAPNTVGWRTMHDLLFDTYVQYGWLQAPEQVSFTRHVLPVLQRMSGLQWVNKGFAAVFGPGCPFDFQNPELLLKLSQKPQCGDFDTYGQLRRSVFNAFRASDNALYDPRSWPWIYGDTFGEAETAPSHMLSPSSVRGQLLARWVNGDFIADWCPQRAPVHELDQVPLADQPAMLDKAALDFCVADAFHPGIEMSWPMRHLSMYRAPWRIKEAHAHIPEPDYGPLLSQSQVLSPDGPLNAQSPGGLSRWMALPWQVDATGCRSGYDHTYDPYLPTFWPARVPNQVLTEEDYLVAVDTTQPRELRLAAFNRREHWDRNLAGTTFAEKAQCMAEHFGDIGILGVRPGVDDDPDLPSCMQVESRNAALQRAPRVPGAQSTGNAALDKSLHEAGWESLEHYRQALSRFQR</sequence>
<organism evidence="3 4">
    <name type="scientific">Bordetella genomosp. 5</name>
    <dbReference type="NCBI Taxonomy" id="1395608"/>
    <lineage>
        <taxon>Bacteria</taxon>
        <taxon>Pseudomonadati</taxon>
        <taxon>Pseudomonadota</taxon>
        <taxon>Betaproteobacteria</taxon>
        <taxon>Burkholderiales</taxon>
        <taxon>Alcaligenaceae</taxon>
        <taxon>Bordetella</taxon>
    </lineage>
</organism>
<accession>A0A261TTV3</accession>
<protein>
    <submittedName>
        <fullName evidence="3">Uncharacterized protein</fullName>
    </submittedName>
</protein>
<dbReference type="InterPro" id="IPR041168">
    <property type="entry name" value="LodA_N"/>
</dbReference>
<keyword evidence="4" id="KW-1185">Reference proteome</keyword>
<evidence type="ECO:0000259" key="2">
    <source>
        <dbReference type="Pfam" id="PF18417"/>
    </source>
</evidence>